<evidence type="ECO:0000313" key="3">
    <source>
        <dbReference type="Proteomes" id="UP000284605"/>
    </source>
</evidence>
<proteinExistence type="predicted"/>
<accession>A0A418WAF7</accession>
<comment type="caution">
    <text evidence="2">The sequence shown here is derived from an EMBL/GenBank/DDBJ whole genome shotgun (WGS) entry which is preliminary data.</text>
</comment>
<organism evidence="2 3">
    <name type="scientific">Oleomonas cavernae</name>
    <dbReference type="NCBI Taxonomy" id="2320859"/>
    <lineage>
        <taxon>Bacteria</taxon>
        <taxon>Pseudomonadati</taxon>
        <taxon>Pseudomonadota</taxon>
        <taxon>Alphaproteobacteria</taxon>
        <taxon>Acetobacterales</taxon>
        <taxon>Acetobacteraceae</taxon>
        <taxon>Oleomonas</taxon>
    </lineage>
</organism>
<feature type="chain" id="PRO_5018965645" description="Peptidase M61 catalytic domain-containing protein" evidence="1">
    <location>
        <begin position="23"/>
        <end position="325"/>
    </location>
</feature>
<protein>
    <recommendedName>
        <fullName evidence="4">Peptidase M61 catalytic domain-containing protein</fullName>
    </recommendedName>
</protein>
<keyword evidence="1" id="KW-0732">Signal</keyword>
<sequence length="325" mass="34650">MLERLAAVTALALIALTAPATATTAAAYRDPDVIYAALAVQAKETLSIGGGTIDVVFADGAEGLDRGPVMDWVKTSAVAVTTYFGRFPVAHVGILIVAEDDARVGQGGVTYGYNGAAIRVGVGRQAGLEAFRRDWVLVHEMTHLALPFLGDERRWAMEGSAVYVEPIARAQAGQLDPASVWRDSLTGMPKGQPDSTDQGLNHTDAWGRTYWGGATFYLLADIAIRERTGNRLGLQDALRAINRESGGNGTYWPMEKLVSVGDAATGTDVLATLYAQMKDSPVAPDLDTLFARLGVALKDNEVIFDDQAPLAAIRRKLTEPPAPVL</sequence>
<name>A0A418WAF7_9PROT</name>
<dbReference type="OrthoDB" id="1467486at2"/>
<dbReference type="InterPro" id="IPR027268">
    <property type="entry name" value="Peptidase_M4/M1_CTD_sf"/>
</dbReference>
<keyword evidence="3" id="KW-1185">Reference proteome</keyword>
<dbReference type="Gene3D" id="1.10.390.10">
    <property type="entry name" value="Neutral Protease Domain 2"/>
    <property type="match status" value="1"/>
</dbReference>
<evidence type="ECO:0000256" key="1">
    <source>
        <dbReference type="SAM" id="SignalP"/>
    </source>
</evidence>
<feature type="signal peptide" evidence="1">
    <location>
        <begin position="1"/>
        <end position="22"/>
    </location>
</feature>
<dbReference type="RefSeq" id="WP_119777671.1">
    <property type="nucleotide sequence ID" value="NZ_QYUK01000011.1"/>
</dbReference>
<dbReference type="Proteomes" id="UP000284605">
    <property type="component" value="Unassembled WGS sequence"/>
</dbReference>
<evidence type="ECO:0000313" key="2">
    <source>
        <dbReference type="EMBL" id="RJF87027.1"/>
    </source>
</evidence>
<evidence type="ECO:0008006" key="4">
    <source>
        <dbReference type="Google" id="ProtNLM"/>
    </source>
</evidence>
<dbReference type="EMBL" id="QYUK01000011">
    <property type="protein sequence ID" value="RJF87027.1"/>
    <property type="molecule type" value="Genomic_DNA"/>
</dbReference>
<gene>
    <name evidence="2" type="ORF">D3874_08330</name>
</gene>
<dbReference type="AlphaFoldDB" id="A0A418WAF7"/>
<reference evidence="2 3" key="1">
    <citation type="submission" date="2018-09" db="EMBL/GenBank/DDBJ databases">
        <authorList>
            <person name="Zhu H."/>
        </authorList>
    </citation>
    <scope>NUCLEOTIDE SEQUENCE [LARGE SCALE GENOMIC DNA]</scope>
    <source>
        <strain evidence="2 3">K1W22B-8</strain>
    </source>
</reference>